<name>A0ABM8YT35_9BACI</name>
<dbReference type="Pfam" id="PF08838">
    <property type="entry name" value="DUF1811"/>
    <property type="match status" value="1"/>
</dbReference>
<reference evidence="1 2" key="1">
    <citation type="submission" date="2021-10" db="EMBL/GenBank/DDBJ databases">
        <authorList>
            <person name="Criscuolo A."/>
        </authorList>
    </citation>
    <scope>NUCLEOTIDE SEQUENCE [LARGE SCALE GENOMIC DNA]</scope>
    <source>
        <strain evidence="2">CIP 111883</strain>
    </source>
</reference>
<dbReference type="Gene3D" id="1.10.287.880">
    <property type="entry name" value="Hypothetical protein YfhH domain"/>
    <property type="match status" value="1"/>
</dbReference>
<dbReference type="EMBL" id="CAKJTJ010000032">
    <property type="protein sequence ID" value="CAG9622998.1"/>
    <property type="molecule type" value="Genomic_DNA"/>
</dbReference>
<evidence type="ECO:0008006" key="3">
    <source>
        <dbReference type="Google" id="ProtNLM"/>
    </source>
</evidence>
<evidence type="ECO:0000313" key="1">
    <source>
        <dbReference type="EMBL" id="CAG9622998.1"/>
    </source>
</evidence>
<keyword evidence="2" id="KW-1185">Reference proteome</keyword>
<dbReference type="Gene3D" id="2.30.30.340">
    <property type="entry name" value="Hypothetical protein YfhH like domains"/>
    <property type="match status" value="1"/>
</dbReference>
<dbReference type="SUPFAM" id="SSF101697">
    <property type="entry name" value="Hypothetical protein YfhH"/>
    <property type="match status" value="1"/>
</dbReference>
<accession>A0ABM8YT35</accession>
<protein>
    <recommendedName>
        <fullName evidence="3">DUF1811 family protein</fullName>
    </recommendedName>
</protein>
<comment type="caution">
    <text evidence="1">The sequence shown here is derived from an EMBL/GenBank/DDBJ whole genome shotgun (WGS) entry which is preliminary data.</text>
</comment>
<organism evidence="1 2">
    <name type="scientific">Sutcliffiella rhizosphaerae</name>
    <dbReference type="NCBI Taxonomy" id="2880967"/>
    <lineage>
        <taxon>Bacteria</taxon>
        <taxon>Bacillati</taxon>
        <taxon>Bacillota</taxon>
        <taxon>Bacilli</taxon>
        <taxon>Bacillales</taxon>
        <taxon>Bacillaceae</taxon>
        <taxon>Sutcliffiella</taxon>
    </lineage>
</organism>
<evidence type="ECO:0000313" key="2">
    <source>
        <dbReference type="Proteomes" id="UP000789833"/>
    </source>
</evidence>
<dbReference type="Proteomes" id="UP000789833">
    <property type="component" value="Unassembled WGS sequence"/>
</dbReference>
<dbReference type="InterPro" id="IPR014938">
    <property type="entry name" value="YfhH-like"/>
</dbReference>
<dbReference type="RefSeq" id="WP_399208110.1">
    <property type="nucleotide sequence ID" value="NZ_CAKJTJ010000032.1"/>
</dbReference>
<gene>
    <name evidence="1" type="primary">yfhH</name>
    <name evidence="1" type="ORF">BACCIP111883_03793</name>
</gene>
<dbReference type="InterPro" id="IPR036289">
    <property type="entry name" value="YfhH"/>
</dbReference>
<proteinExistence type="predicted"/>
<sequence>MEQEKRYSQMTTNELHQEIGRLKEKARKAEQLGIINEFAVLERKITMAKAYMLNPEDYRLGAEYEIEGDPGVYFKIKYMNGVFAWGHRIHGNTVNKEEEGLPISMLKDKE</sequence>